<feature type="domain" description="Xylose isomerase-like TIM barrel" evidence="2">
    <location>
        <begin position="30"/>
        <end position="278"/>
    </location>
</feature>
<dbReference type="SUPFAM" id="SSF51658">
    <property type="entry name" value="Xylose isomerase-like"/>
    <property type="match status" value="1"/>
</dbReference>
<dbReference type="PANTHER" id="PTHR12110:SF41">
    <property type="entry name" value="INOSOSE DEHYDRATASE"/>
    <property type="match status" value="1"/>
</dbReference>
<gene>
    <name evidence="3" type="ORF">A1s21148_01620</name>
</gene>
<dbReference type="InterPro" id="IPR013022">
    <property type="entry name" value="Xyl_isomerase-like_TIM-brl"/>
</dbReference>
<evidence type="ECO:0000259" key="2">
    <source>
        <dbReference type="Pfam" id="PF01261"/>
    </source>
</evidence>
<evidence type="ECO:0000256" key="1">
    <source>
        <dbReference type="SAM" id="MobiDB-lite"/>
    </source>
</evidence>
<dbReference type="EMBL" id="CP016769">
    <property type="protein sequence ID" value="ASY10263.1"/>
    <property type="molecule type" value="Genomic_DNA"/>
</dbReference>
<dbReference type="RefSeq" id="WP_095670754.1">
    <property type="nucleotide sequence ID" value="NZ_CP016769.1"/>
</dbReference>
<proteinExistence type="predicted"/>
<feature type="region of interest" description="Disordered" evidence="1">
    <location>
        <begin position="268"/>
        <end position="291"/>
    </location>
</feature>
<dbReference type="Pfam" id="PF01261">
    <property type="entry name" value="AP_endonuc_2"/>
    <property type="match status" value="1"/>
</dbReference>
<reference evidence="3 4" key="1">
    <citation type="submission" date="2016-07" db="EMBL/GenBank/DDBJ databases">
        <title>High microdiversification within the ubiquitous acI lineage of Actinobacteria.</title>
        <authorList>
            <person name="Neuenschwander S.M."/>
            <person name="Salcher M."/>
            <person name="Ghai R."/>
            <person name="Pernthaler J."/>
        </authorList>
    </citation>
    <scope>NUCLEOTIDE SEQUENCE [LARGE SCALE GENOMIC DNA]</scope>
    <source>
        <strain evidence="3">MMS-21-148</strain>
    </source>
</reference>
<keyword evidence="4" id="KW-1185">Reference proteome</keyword>
<feature type="compositionally biased region" description="Basic and acidic residues" evidence="1">
    <location>
        <begin position="268"/>
        <end position="278"/>
    </location>
</feature>
<name>A0AAD0E3N4_9ACTN</name>
<accession>A0AAD0E3N4</accession>
<dbReference type="InterPro" id="IPR036237">
    <property type="entry name" value="Xyl_isomerase-like_sf"/>
</dbReference>
<sequence length="291" mass="31821">MSNLLKSAKVGIVALNWKFEMAKSEDFLSRIAAYGFKGIQISVEQANSDKFLSQMKQNDLATAEQYLDIACDENGPLPTADAHSQEIVDAAIRAKVEMLVFAVDGTLERDIYAGRAHLGPHLNETGYQCLADHIAKYAQLAKAAGIRSSFHPHAATYIETPEETRKLMALLDSDLVGMCLDVGHWLVGGGDPVAGVVEYGKRVTHVHIKDVDPEILKKLITGEYEGMNVAVEDHYLFVPAGEGALDLIGLFAELEKIGFSDWMMSEQDKAREPAEEKSGVSMRNIEAALKG</sequence>
<dbReference type="KEGG" id="plan:A1s21148_01620"/>
<protein>
    <submittedName>
        <fullName evidence="3">Inosose dehydratase</fullName>
    </submittedName>
</protein>
<dbReference type="Proteomes" id="UP000217144">
    <property type="component" value="Chromosome"/>
</dbReference>
<evidence type="ECO:0000313" key="4">
    <source>
        <dbReference type="Proteomes" id="UP000217144"/>
    </source>
</evidence>
<evidence type="ECO:0000313" key="3">
    <source>
        <dbReference type="EMBL" id="ASY10263.1"/>
    </source>
</evidence>
<organism evidence="3 4">
    <name type="scientific">Candidatus Planktophila lacus</name>
    <dbReference type="NCBI Taxonomy" id="1884913"/>
    <lineage>
        <taxon>Bacteria</taxon>
        <taxon>Bacillati</taxon>
        <taxon>Actinomycetota</taxon>
        <taxon>Actinomycetes</taxon>
        <taxon>Candidatus Nanopelagicales</taxon>
        <taxon>Candidatus Nanopelagicaceae</taxon>
        <taxon>Candidatus Planktophila</taxon>
    </lineage>
</organism>
<dbReference type="InterPro" id="IPR050312">
    <property type="entry name" value="IolE/XylAMocC-like"/>
</dbReference>
<dbReference type="Gene3D" id="3.20.20.150">
    <property type="entry name" value="Divalent-metal-dependent TIM barrel enzymes"/>
    <property type="match status" value="1"/>
</dbReference>
<dbReference type="PANTHER" id="PTHR12110">
    <property type="entry name" value="HYDROXYPYRUVATE ISOMERASE"/>
    <property type="match status" value="1"/>
</dbReference>
<dbReference type="AlphaFoldDB" id="A0AAD0E3N4"/>